<dbReference type="Proteomes" id="UP000547458">
    <property type="component" value="Unassembled WGS sequence"/>
</dbReference>
<organism evidence="1 2">
    <name type="scientific">Arthrobacter pigmenti</name>
    <dbReference type="NCBI Taxonomy" id="271432"/>
    <lineage>
        <taxon>Bacteria</taxon>
        <taxon>Bacillati</taxon>
        <taxon>Actinomycetota</taxon>
        <taxon>Actinomycetes</taxon>
        <taxon>Micrococcales</taxon>
        <taxon>Micrococcaceae</taxon>
        <taxon>Arthrobacter</taxon>
    </lineage>
</organism>
<keyword evidence="2" id="KW-1185">Reference proteome</keyword>
<dbReference type="AlphaFoldDB" id="A0A846RLS9"/>
<dbReference type="EMBL" id="JAATJL010000001">
    <property type="protein sequence ID" value="NJC21077.1"/>
    <property type="molecule type" value="Genomic_DNA"/>
</dbReference>
<evidence type="ECO:0000313" key="2">
    <source>
        <dbReference type="Proteomes" id="UP000547458"/>
    </source>
</evidence>
<reference evidence="1 2" key="1">
    <citation type="submission" date="2020-03" db="EMBL/GenBank/DDBJ databases">
        <title>Sequencing the genomes of 1000 actinobacteria strains.</title>
        <authorList>
            <person name="Klenk H.-P."/>
        </authorList>
    </citation>
    <scope>NUCLEOTIDE SEQUENCE [LARGE SCALE GENOMIC DNA]</scope>
    <source>
        <strain evidence="1 2">DSM 16403</strain>
    </source>
</reference>
<name>A0A846RLS9_9MICC</name>
<dbReference type="PROSITE" id="PS51257">
    <property type="entry name" value="PROKAR_LIPOPROTEIN"/>
    <property type="match status" value="1"/>
</dbReference>
<dbReference type="RefSeq" id="WP_167990417.1">
    <property type="nucleotide sequence ID" value="NZ_JAATJL010000001.1"/>
</dbReference>
<evidence type="ECO:0000313" key="1">
    <source>
        <dbReference type="EMBL" id="NJC21077.1"/>
    </source>
</evidence>
<sequence>MSVNSRTPVVGVGLLSVVLLVAGCGTARGTGGEIAGGVNEIAADYPVYKTAEKLVDASNLIIEGEVQNSRYDVMYPMPFSGDDPELNPYAGTGNEPSDREIADMRVPVTVYSVLVTKVHEGSATPGGMVEIHRTGGEMSGEQYVELGAADVELGKSYLLYLDQVDGHPAGIVGGDAGLFEEVAEGTFSSAMGEIESSDVRTLK</sequence>
<gene>
    <name evidence="1" type="ORF">BJ994_000153</name>
</gene>
<protein>
    <submittedName>
        <fullName evidence="1">Putative small secreted protein</fullName>
    </submittedName>
</protein>
<accession>A0A846RLS9</accession>
<proteinExistence type="predicted"/>
<comment type="caution">
    <text evidence="1">The sequence shown here is derived from an EMBL/GenBank/DDBJ whole genome shotgun (WGS) entry which is preliminary data.</text>
</comment>